<keyword evidence="3" id="KW-0223">Dioxygenase</keyword>
<dbReference type="SMART" id="SM00702">
    <property type="entry name" value="P4Hc"/>
    <property type="match status" value="1"/>
</dbReference>
<keyword evidence="2" id="KW-0479">Metal-binding</keyword>
<comment type="caution">
    <text evidence="7">The sequence shown here is derived from an EMBL/GenBank/DDBJ whole genome shotgun (WGS) entry which is preliminary data.</text>
</comment>
<dbReference type="Gene3D" id="2.60.120.620">
    <property type="entry name" value="q2cbj1_9rhob like domain"/>
    <property type="match status" value="1"/>
</dbReference>
<keyword evidence="8" id="KW-1185">Reference proteome</keyword>
<evidence type="ECO:0000256" key="5">
    <source>
        <dbReference type="ARBA" id="ARBA00023004"/>
    </source>
</evidence>
<dbReference type="InterPro" id="IPR006620">
    <property type="entry name" value="Pro_4_hyd_alph"/>
</dbReference>
<dbReference type="SUPFAM" id="SSF51197">
    <property type="entry name" value="Clavaminate synthase-like"/>
    <property type="match status" value="1"/>
</dbReference>
<dbReference type="GO" id="GO:0031418">
    <property type="term" value="F:L-ascorbic acid binding"/>
    <property type="evidence" value="ECO:0007669"/>
    <property type="project" value="InterPro"/>
</dbReference>
<evidence type="ECO:0000256" key="2">
    <source>
        <dbReference type="ARBA" id="ARBA00022723"/>
    </source>
</evidence>
<evidence type="ECO:0000313" key="8">
    <source>
        <dbReference type="Proteomes" id="UP001212152"/>
    </source>
</evidence>
<name>A0AAD5XJU3_9FUNG</name>
<comment type="cofactor">
    <cofactor evidence="1">
        <name>L-ascorbate</name>
        <dbReference type="ChEBI" id="CHEBI:38290"/>
    </cofactor>
</comment>
<evidence type="ECO:0000256" key="4">
    <source>
        <dbReference type="ARBA" id="ARBA00023002"/>
    </source>
</evidence>
<dbReference type="Pfam" id="PF13640">
    <property type="entry name" value="2OG-FeII_Oxy_3"/>
    <property type="match status" value="1"/>
</dbReference>
<dbReference type="EMBL" id="JADGJQ010000087">
    <property type="protein sequence ID" value="KAJ3171352.1"/>
    <property type="molecule type" value="Genomic_DNA"/>
</dbReference>
<dbReference type="InterPro" id="IPR045054">
    <property type="entry name" value="P4HA-like"/>
</dbReference>
<dbReference type="GO" id="GO:0004656">
    <property type="term" value="F:procollagen-proline 4-dioxygenase activity"/>
    <property type="evidence" value="ECO:0007669"/>
    <property type="project" value="TreeGrafter"/>
</dbReference>
<evidence type="ECO:0000313" key="7">
    <source>
        <dbReference type="EMBL" id="KAJ3171352.1"/>
    </source>
</evidence>
<keyword evidence="5" id="KW-0408">Iron</keyword>
<evidence type="ECO:0000256" key="1">
    <source>
        <dbReference type="ARBA" id="ARBA00001961"/>
    </source>
</evidence>
<organism evidence="7 8">
    <name type="scientific">Geranomyces variabilis</name>
    <dbReference type="NCBI Taxonomy" id="109894"/>
    <lineage>
        <taxon>Eukaryota</taxon>
        <taxon>Fungi</taxon>
        <taxon>Fungi incertae sedis</taxon>
        <taxon>Chytridiomycota</taxon>
        <taxon>Chytridiomycota incertae sedis</taxon>
        <taxon>Chytridiomycetes</taxon>
        <taxon>Spizellomycetales</taxon>
        <taxon>Powellomycetaceae</taxon>
        <taxon>Geranomyces</taxon>
    </lineage>
</organism>
<keyword evidence="4" id="KW-0560">Oxidoreductase</keyword>
<dbReference type="AlphaFoldDB" id="A0AAD5XJU3"/>
<sequence>MHLQFMPRLLYTCHHCAVHRITKARSLHLPPPALPDLSTTTNRRLAPPQYISRSPYPIFLLRNVLTPAQCDKLVAATEHIGYVPALTNDGTGAPEAYKPHLRRSLRCIVDAPRFTDQLYRLVHSALEDDLDPPACGLNPRLRVLKYAVNDRFVRHRDGVYVAADGASESRYTMQVYLNDGYTGGRTAVWVPEARGKRPVEVEVEKGMAVVFDHRVLHEGRAVEDGVKYVVRMDVMIATGR</sequence>
<reference evidence="7" key="1">
    <citation type="submission" date="2020-05" db="EMBL/GenBank/DDBJ databases">
        <title>Phylogenomic resolution of chytrid fungi.</title>
        <authorList>
            <person name="Stajich J.E."/>
            <person name="Amses K."/>
            <person name="Simmons R."/>
            <person name="Seto K."/>
            <person name="Myers J."/>
            <person name="Bonds A."/>
            <person name="Quandt C.A."/>
            <person name="Barry K."/>
            <person name="Liu P."/>
            <person name="Grigoriev I."/>
            <person name="Longcore J.E."/>
            <person name="James T.Y."/>
        </authorList>
    </citation>
    <scope>NUCLEOTIDE SEQUENCE</scope>
    <source>
        <strain evidence="7">JEL0379</strain>
    </source>
</reference>
<dbReference type="PANTHER" id="PTHR10869">
    <property type="entry name" value="PROLYL 4-HYDROXYLASE ALPHA SUBUNIT"/>
    <property type="match status" value="1"/>
</dbReference>
<dbReference type="Proteomes" id="UP001212152">
    <property type="component" value="Unassembled WGS sequence"/>
</dbReference>
<feature type="domain" description="Prolyl 4-hydroxylase alpha subunit" evidence="6">
    <location>
        <begin position="56"/>
        <end position="235"/>
    </location>
</feature>
<evidence type="ECO:0000259" key="6">
    <source>
        <dbReference type="SMART" id="SM00702"/>
    </source>
</evidence>
<protein>
    <recommendedName>
        <fullName evidence="6">Prolyl 4-hydroxylase alpha subunit domain-containing protein</fullName>
    </recommendedName>
</protein>
<dbReference type="GO" id="GO:0005506">
    <property type="term" value="F:iron ion binding"/>
    <property type="evidence" value="ECO:0007669"/>
    <property type="project" value="InterPro"/>
</dbReference>
<evidence type="ECO:0000256" key="3">
    <source>
        <dbReference type="ARBA" id="ARBA00022964"/>
    </source>
</evidence>
<dbReference type="PANTHER" id="PTHR10869:SF241">
    <property type="entry name" value="FE2OG DIOXYGENASE DOMAIN-CONTAINING PROTEIN"/>
    <property type="match status" value="1"/>
</dbReference>
<dbReference type="GO" id="GO:0005783">
    <property type="term" value="C:endoplasmic reticulum"/>
    <property type="evidence" value="ECO:0007669"/>
    <property type="project" value="TreeGrafter"/>
</dbReference>
<dbReference type="InterPro" id="IPR044862">
    <property type="entry name" value="Pro_4_hyd_alph_FE2OG_OXY"/>
</dbReference>
<accession>A0AAD5XJU3</accession>
<gene>
    <name evidence="7" type="ORF">HDU87_008378</name>
</gene>
<proteinExistence type="predicted"/>